<reference evidence="3 4" key="1">
    <citation type="journal article" date="2020" name="ISME J.">
        <title>Uncovering the hidden diversity of litter-decomposition mechanisms in mushroom-forming fungi.</title>
        <authorList>
            <person name="Floudas D."/>
            <person name="Bentzer J."/>
            <person name="Ahren D."/>
            <person name="Johansson T."/>
            <person name="Persson P."/>
            <person name="Tunlid A."/>
        </authorList>
    </citation>
    <scope>NUCLEOTIDE SEQUENCE [LARGE SCALE GENOMIC DNA]</scope>
    <source>
        <strain evidence="3 4">CBS 291.85</strain>
    </source>
</reference>
<feature type="region of interest" description="Disordered" evidence="1">
    <location>
        <begin position="196"/>
        <end position="239"/>
    </location>
</feature>
<dbReference type="Proteomes" id="UP000559256">
    <property type="component" value="Unassembled WGS sequence"/>
</dbReference>
<dbReference type="PANTHER" id="PTHR36223:SF1">
    <property type="entry name" value="TRANSCRIPTION ELONGATION FACTOR EAF N-TERMINAL DOMAIN-CONTAINING PROTEIN"/>
    <property type="match status" value="1"/>
</dbReference>
<proteinExistence type="predicted"/>
<accession>A0A8H5FUS8</accession>
<dbReference type="OrthoDB" id="3364132at2759"/>
<dbReference type="InterPro" id="IPR057678">
    <property type="entry name" value="DUF7918"/>
</dbReference>
<evidence type="ECO:0000313" key="4">
    <source>
        <dbReference type="Proteomes" id="UP000559256"/>
    </source>
</evidence>
<evidence type="ECO:0000259" key="2">
    <source>
        <dbReference type="Pfam" id="PF25534"/>
    </source>
</evidence>
<keyword evidence="4" id="KW-1185">Reference proteome</keyword>
<feature type="compositionally biased region" description="Basic and acidic residues" evidence="1">
    <location>
        <begin position="200"/>
        <end position="214"/>
    </location>
</feature>
<protein>
    <recommendedName>
        <fullName evidence="2">DUF7918 domain-containing protein</fullName>
    </recommendedName>
</protein>
<evidence type="ECO:0000256" key="1">
    <source>
        <dbReference type="SAM" id="MobiDB-lite"/>
    </source>
</evidence>
<organism evidence="3 4">
    <name type="scientific">Tetrapyrgos nigripes</name>
    <dbReference type="NCBI Taxonomy" id="182062"/>
    <lineage>
        <taxon>Eukaryota</taxon>
        <taxon>Fungi</taxon>
        <taxon>Dikarya</taxon>
        <taxon>Basidiomycota</taxon>
        <taxon>Agaricomycotina</taxon>
        <taxon>Agaricomycetes</taxon>
        <taxon>Agaricomycetidae</taxon>
        <taxon>Agaricales</taxon>
        <taxon>Marasmiineae</taxon>
        <taxon>Marasmiaceae</taxon>
        <taxon>Tetrapyrgos</taxon>
    </lineage>
</organism>
<feature type="domain" description="DUF7918" evidence="2">
    <location>
        <begin position="40"/>
        <end position="145"/>
    </location>
</feature>
<dbReference type="AlphaFoldDB" id="A0A8H5FUS8"/>
<comment type="caution">
    <text evidence="3">The sequence shown here is derived from an EMBL/GenBank/DDBJ whole genome shotgun (WGS) entry which is preliminary data.</text>
</comment>
<name>A0A8H5FUS8_9AGAR</name>
<sequence>MLDFGNFSSWITIDGVPLQEYDITTKGLETTCWIPSEAGKPFLFTKLDLTDDDAFLSASHQQIGEIKVEFWDAIEVGKGSFSNTFSEPGKVHERSKKAIGHQISLAEERSYACQTFVDIKKIALLATMIFRYRPLDVLQANGIAPPPEPVSGRKRTASLDEVLDLTLSGDDTGGEGDAEEIEALKARLAAIRNKRRKVSVKTEVKTEPGIKREPGTSSFPAKARKGARRTGTDDVIDLT</sequence>
<dbReference type="PANTHER" id="PTHR36223">
    <property type="entry name" value="BETA-LACTAMASE-TYPE TRANSPEPTIDASE FOLD DOMAIN CONTAINING PROTEIN"/>
    <property type="match status" value="1"/>
</dbReference>
<evidence type="ECO:0000313" key="3">
    <source>
        <dbReference type="EMBL" id="KAF5349784.1"/>
    </source>
</evidence>
<dbReference type="EMBL" id="JAACJM010000079">
    <property type="protein sequence ID" value="KAF5349784.1"/>
    <property type="molecule type" value="Genomic_DNA"/>
</dbReference>
<gene>
    <name evidence="3" type="ORF">D9758_010209</name>
</gene>
<dbReference type="Pfam" id="PF25534">
    <property type="entry name" value="DUF7918"/>
    <property type="match status" value="1"/>
</dbReference>